<accession>A0A2P5B0Y0</accession>
<dbReference type="Pfam" id="PF08263">
    <property type="entry name" value="LRRNT_2"/>
    <property type="match status" value="1"/>
</dbReference>
<dbReference type="GO" id="GO:0005524">
    <property type="term" value="F:ATP binding"/>
    <property type="evidence" value="ECO:0007669"/>
    <property type="project" value="UniProtKB-UniRule"/>
</dbReference>
<dbReference type="PANTHER" id="PTHR48053:SF37">
    <property type="entry name" value="LEUCINE-RICH REPEAT PROTEIN KINASE FAMILY PROTEIN"/>
    <property type="match status" value="1"/>
</dbReference>
<dbReference type="STRING" id="63057.A0A2P5B0Y0"/>
<dbReference type="OrthoDB" id="1163285at2759"/>
<dbReference type="InterPro" id="IPR051716">
    <property type="entry name" value="Plant_RL_S/T_kinase"/>
</dbReference>
<keyword evidence="8" id="KW-0808">Transferase</keyword>
<dbReference type="InterPro" id="IPR032675">
    <property type="entry name" value="LRR_dom_sf"/>
</dbReference>
<organism evidence="22 23">
    <name type="scientific">Trema orientale</name>
    <name type="common">Charcoal tree</name>
    <name type="synonym">Celtis orientalis</name>
    <dbReference type="NCBI Taxonomy" id="63057"/>
    <lineage>
        <taxon>Eukaryota</taxon>
        <taxon>Viridiplantae</taxon>
        <taxon>Streptophyta</taxon>
        <taxon>Embryophyta</taxon>
        <taxon>Tracheophyta</taxon>
        <taxon>Spermatophyta</taxon>
        <taxon>Magnoliopsida</taxon>
        <taxon>eudicotyledons</taxon>
        <taxon>Gunneridae</taxon>
        <taxon>Pentapetalae</taxon>
        <taxon>rosids</taxon>
        <taxon>fabids</taxon>
        <taxon>Rosales</taxon>
        <taxon>Cannabaceae</taxon>
        <taxon>Trema</taxon>
    </lineage>
</organism>
<dbReference type="InterPro" id="IPR000719">
    <property type="entry name" value="Prot_kinase_dom"/>
</dbReference>
<keyword evidence="7" id="KW-0433">Leucine-rich repeat</keyword>
<evidence type="ECO:0000256" key="17">
    <source>
        <dbReference type="ARBA" id="ARBA00023170"/>
    </source>
</evidence>
<evidence type="ECO:0000256" key="16">
    <source>
        <dbReference type="ARBA" id="ARBA00023136"/>
    </source>
</evidence>
<protein>
    <recommendedName>
        <fullName evidence="4">non-specific serine/threonine protein kinase</fullName>
        <ecNumber evidence="4">2.7.11.1</ecNumber>
    </recommendedName>
</protein>
<dbReference type="InterPro" id="IPR011009">
    <property type="entry name" value="Kinase-like_dom_sf"/>
</dbReference>
<gene>
    <name evidence="22" type="ORF">TorRG33x02_335750</name>
</gene>
<evidence type="ECO:0000256" key="1">
    <source>
        <dbReference type="ARBA" id="ARBA00004162"/>
    </source>
</evidence>
<dbReference type="EC" id="2.7.11.1" evidence="4"/>
<dbReference type="PANTHER" id="PTHR48053">
    <property type="entry name" value="LEUCINE RICH REPEAT FAMILY PROTEIN, EXPRESSED"/>
    <property type="match status" value="1"/>
</dbReference>
<keyword evidence="10" id="KW-0732">Signal</keyword>
<dbReference type="GO" id="GO:0005886">
    <property type="term" value="C:plasma membrane"/>
    <property type="evidence" value="ECO:0007669"/>
    <property type="project" value="UniProtKB-SubCell"/>
</dbReference>
<dbReference type="InterPro" id="IPR008271">
    <property type="entry name" value="Ser/Thr_kinase_AS"/>
</dbReference>
<dbReference type="InterPro" id="IPR001611">
    <property type="entry name" value="Leu-rich_rpt"/>
</dbReference>
<name>A0A2P5B0Y0_TREOI</name>
<dbReference type="Pfam" id="PF00069">
    <property type="entry name" value="Pkinase"/>
    <property type="match status" value="1"/>
</dbReference>
<proteinExistence type="inferred from homology"/>
<comment type="similarity">
    <text evidence="3">Belongs to the protein kinase superfamily. Ser/Thr protein kinase family.</text>
</comment>
<evidence type="ECO:0000256" key="8">
    <source>
        <dbReference type="ARBA" id="ARBA00022679"/>
    </source>
</evidence>
<feature type="transmembrane region" description="Helical" evidence="20">
    <location>
        <begin position="664"/>
        <end position="686"/>
    </location>
</feature>
<evidence type="ECO:0000259" key="21">
    <source>
        <dbReference type="PROSITE" id="PS50011"/>
    </source>
</evidence>
<evidence type="ECO:0000313" key="22">
    <source>
        <dbReference type="EMBL" id="PON42470.1"/>
    </source>
</evidence>
<evidence type="ECO:0000256" key="20">
    <source>
        <dbReference type="SAM" id="Phobius"/>
    </source>
</evidence>
<dbReference type="InterPro" id="IPR013210">
    <property type="entry name" value="LRR_N_plant-typ"/>
</dbReference>
<evidence type="ECO:0000256" key="13">
    <source>
        <dbReference type="ARBA" id="ARBA00022777"/>
    </source>
</evidence>
<dbReference type="SMART" id="SM00369">
    <property type="entry name" value="LRR_TYP"/>
    <property type="match status" value="9"/>
</dbReference>
<dbReference type="Gene3D" id="3.80.10.10">
    <property type="entry name" value="Ribonuclease Inhibitor"/>
    <property type="match status" value="3"/>
</dbReference>
<evidence type="ECO:0000313" key="23">
    <source>
        <dbReference type="Proteomes" id="UP000237000"/>
    </source>
</evidence>
<comment type="subcellular location">
    <subcellularLocation>
        <location evidence="1">Cell membrane</location>
        <topology evidence="1">Single-pass membrane protein</topology>
    </subcellularLocation>
    <subcellularLocation>
        <location evidence="2">Membrane</location>
        <topology evidence="2">Single-pass type I membrane protein</topology>
    </subcellularLocation>
</comment>
<evidence type="ECO:0000256" key="15">
    <source>
        <dbReference type="ARBA" id="ARBA00022989"/>
    </source>
</evidence>
<keyword evidence="11" id="KW-0677">Repeat</keyword>
<feature type="domain" description="Protein kinase" evidence="21">
    <location>
        <begin position="719"/>
        <end position="919"/>
    </location>
</feature>
<feature type="transmembrane region" description="Helical" evidence="20">
    <location>
        <begin position="12"/>
        <end position="30"/>
    </location>
</feature>
<evidence type="ECO:0000256" key="11">
    <source>
        <dbReference type="ARBA" id="ARBA00022737"/>
    </source>
</evidence>
<comment type="caution">
    <text evidence="22">The sequence shown here is derived from an EMBL/GenBank/DDBJ whole genome shotgun (WGS) entry which is preliminary data.</text>
</comment>
<dbReference type="AlphaFoldDB" id="A0A2P5B0Y0"/>
<dbReference type="PROSITE" id="PS50011">
    <property type="entry name" value="PROTEIN_KINASE_DOM"/>
    <property type="match status" value="1"/>
</dbReference>
<keyword evidence="18" id="KW-0325">Glycoprotein</keyword>
<evidence type="ECO:0000256" key="12">
    <source>
        <dbReference type="ARBA" id="ARBA00022741"/>
    </source>
</evidence>
<evidence type="ECO:0000256" key="19">
    <source>
        <dbReference type="PROSITE-ProRule" id="PRU10141"/>
    </source>
</evidence>
<dbReference type="Pfam" id="PF00560">
    <property type="entry name" value="LRR_1"/>
    <property type="match status" value="5"/>
</dbReference>
<dbReference type="SMART" id="SM00220">
    <property type="entry name" value="S_TKc"/>
    <property type="match status" value="1"/>
</dbReference>
<keyword evidence="16 20" id="KW-0472">Membrane</keyword>
<reference evidence="23" key="1">
    <citation type="submission" date="2016-06" db="EMBL/GenBank/DDBJ databases">
        <title>Parallel loss of symbiosis genes in relatives of nitrogen-fixing non-legume Parasponia.</title>
        <authorList>
            <person name="Van Velzen R."/>
            <person name="Holmer R."/>
            <person name="Bu F."/>
            <person name="Rutten L."/>
            <person name="Van Zeijl A."/>
            <person name="Liu W."/>
            <person name="Santuari L."/>
            <person name="Cao Q."/>
            <person name="Sharma T."/>
            <person name="Shen D."/>
            <person name="Roswanjaya Y."/>
            <person name="Wardhani T."/>
            <person name="Kalhor M.S."/>
            <person name="Jansen J."/>
            <person name="Van den Hoogen J."/>
            <person name="Gungor B."/>
            <person name="Hartog M."/>
            <person name="Hontelez J."/>
            <person name="Verver J."/>
            <person name="Yang W.-C."/>
            <person name="Schijlen E."/>
            <person name="Repin R."/>
            <person name="Schilthuizen M."/>
            <person name="Schranz E."/>
            <person name="Heidstra R."/>
            <person name="Miyata K."/>
            <person name="Fedorova E."/>
            <person name="Kohlen W."/>
            <person name="Bisseling T."/>
            <person name="Smit S."/>
            <person name="Geurts R."/>
        </authorList>
    </citation>
    <scope>NUCLEOTIDE SEQUENCE [LARGE SCALE GENOMIC DNA]</scope>
    <source>
        <strain evidence="23">cv. RG33-2</strain>
    </source>
</reference>
<keyword evidence="15 20" id="KW-1133">Transmembrane helix</keyword>
<dbReference type="Gene3D" id="1.10.510.10">
    <property type="entry name" value="Transferase(Phosphotransferase) domain 1"/>
    <property type="match status" value="1"/>
</dbReference>
<dbReference type="PROSITE" id="PS00107">
    <property type="entry name" value="PROTEIN_KINASE_ATP"/>
    <property type="match status" value="1"/>
</dbReference>
<evidence type="ECO:0000256" key="10">
    <source>
        <dbReference type="ARBA" id="ARBA00022729"/>
    </source>
</evidence>
<keyword evidence="9 20" id="KW-0812">Transmembrane</keyword>
<evidence type="ECO:0000256" key="9">
    <source>
        <dbReference type="ARBA" id="ARBA00022692"/>
    </source>
</evidence>
<sequence>MILQNHANYSAFWPMFLSFILIFSMNLLLMNPTSIIASAMGNETDRFALLKFKDSISNDPYGVLRSWNDSSINFCNWPGIACSRRHQRVTSLNLEDCTLRGTISPYIGNLSFLRVVNLGNNKFYGEIPPQVGHLFRLQRLNLSINMLEGEIPANLSYCSNLTVLILALNNLSGVIPLELGSTEKLSVLYLGGNNLTGGIPPSLGNISSLTRVDLARNNLVGSIPHELGRLKSLIRFLLWSNFLYGTIPPSLYNISSLSEFIITENQFRGTLPPNIGLTLPNIKVFAIGGNNFSGMIPESFSNASKLQSFDIGQNSFVGKVPSNLGNLPDLSIFSLKDNMLGSHLANSLDFIASLTNCSKLKILSLTENNFGGVIPKHVANLSTQLTRFYLGGNQVSGNIPATLENLVNLTALGLDYNLFTGVIPSSLGKLPNLQLLALNWNALSGKIPSSIGNLTKIFGLTLPGNKLEGSIPSDIANCKKLQTFDISDNSLSGTIPKELFGPSSSFILVNLSRNSLIGSIPVEVSNLKNIYALDLSENNLTSEIPETIGDCESLEFLYLQGNFFQSTLPSSLASLKGLRYLDLSQNKLFGKIPNDLQNLHVLLYLNLSFNDLEGEVPNKGVFQNTSAISIVGNTKLCGGVPKLQLPPCPIKASKKQQNTSRLKLTIIVVCAAAFSLSFLSFLIFYWRRKSTSTSSSAPSTISFLSKVSYKSLYQATNGFSQSMLIGTGSFGSVYKGIIDEEESPIAVKVFNLQQKGASKSFIAECNALRNVRHRNLVKILTCCSSMDFNNNDFKALVFEYMSNGSLEKWLHPVTSYENQSMSLNLIQRLNVVADVATAIHYLHDHCDQPIIHCDLKPSNVLLDNDMIAHVGDFGLARLMLNTNGLSESQSSTIGIKGTIGYAPPGTHLALISHKFCAYI</sequence>
<dbReference type="Pfam" id="PF13855">
    <property type="entry name" value="LRR_8"/>
    <property type="match status" value="2"/>
</dbReference>
<keyword evidence="13 22" id="KW-0418">Kinase</keyword>
<keyword evidence="6 22" id="KW-0723">Serine/threonine-protein kinase</keyword>
<dbReference type="SUPFAM" id="SSF52058">
    <property type="entry name" value="L domain-like"/>
    <property type="match status" value="2"/>
</dbReference>
<keyword evidence="5" id="KW-1003">Cell membrane</keyword>
<evidence type="ECO:0000256" key="14">
    <source>
        <dbReference type="ARBA" id="ARBA00022840"/>
    </source>
</evidence>
<evidence type="ECO:0000256" key="7">
    <source>
        <dbReference type="ARBA" id="ARBA00022614"/>
    </source>
</evidence>
<evidence type="ECO:0000256" key="6">
    <source>
        <dbReference type="ARBA" id="ARBA00022527"/>
    </source>
</evidence>
<dbReference type="FunFam" id="3.80.10.10:FF:000095">
    <property type="entry name" value="LRR receptor-like serine/threonine-protein kinase GSO1"/>
    <property type="match status" value="1"/>
</dbReference>
<evidence type="ECO:0000256" key="3">
    <source>
        <dbReference type="ARBA" id="ARBA00008684"/>
    </source>
</evidence>
<dbReference type="EMBL" id="JXTC01000636">
    <property type="protein sequence ID" value="PON42470.1"/>
    <property type="molecule type" value="Genomic_DNA"/>
</dbReference>
<dbReference type="GO" id="GO:0004674">
    <property type="term" value="F:protein serine/threonine kinase activity"/>
    <property type="evidence" value="ECO:0007669"/>
    <property type="project" value="UniProtKB-KW"/>
</dbReference>
<dbReference type="Proteomes" id="UP000237000">
    <property type="component" value="Unassembled WGS sequence"/>
</dbReference>
<keyword evidence="23" id="KW-1185">Reference proteome</keyword>
<keyword evidence="14 19" id="KW-0067">ATP-binding</keyword>
<dbReference type="InterPro" id="IPR003591">
    <property type="entry name" value="Leu-rich_rpt_typical-subtyp"/>
</dbReference>
<dbReference type="Gene3D" id="3.30.200.20">
    <property type="entry name" value="Phosphorylase Kinase, domain 1"/>
    <property type="match status" value="1"/>
</dbReference>
<keyword evidence="12 19" id="KW-0547">Nucleotide-binding</keyword>
<dbReference type="PROSITE" id="PS00108">
    <property type="entry name" value="PROTEIN_KINASE_ST"/>
    <property type="match status" value="1"/>
</dbReference>
<keyword evidence="17" id="KW-0675">Receptor</keyword>
<evidence type="ECO:0000256" key="5">
    <source>
        <dbReference type="ARBA" id="ARBA00022475"/>
    </source>
</evidence>
<evidence type="ECO:0000256" key="18">
    <source>
        <dbReference type="ARBA" id="ARBA00023180"/>
    </source>
</evidence>
<dbReference type="FunFam" id="3.80.10.10:FF:000288">
    <property type="entry name" value="LRR receptor-like serine/threonine-protein kinase EFR"/>
    <property type="match status" value="1"/>
</dbReference>
<evidence type="ECO:0000256" key="4">
    <source>
        <dbReference type="ARBA" id="ARBA00012513"/>
    </source>
</evidence>
<dbReference type="InterPro" id="IPR017441">
    <property type="entry name" value="Protein_kinase_ATP_BS"/>
</dbReference>
<dbReference type="SUPFAM" id="SSF56112">
    <property type="entry name" value="Protein kinase-like (PK-like)"/>
    <property type="match status" value="1"/>
</dbReference>
<dbReference type="FunFam" id="3.30.200.20:FF:000432">
    <property type="entry name" value="LRR receptor-like serine/threonine-protein kinase EFR"/>
    <property type="match status" value="1"/>
</dbReference>
<dbReference type="InParanoid" id="A0A2P5B0Y0"/>
<evidence type="ECO:0000256" key="2">
    <source>
        <dbReference type="ARBA" id="ARBA00004479"/>
    </source>
</evidence>
<feature type="binding site" evidence="19">
    <location>
        <position position="748"/>
    </location>
    <ligand>
        <name>ATP</name>
        <dbReference type="ChEBI" id="CHEBI:30616"/>
    </ligand>
</feature>